<evidence type="ECO:0000256" key="7">
    <source>
        <dbReference type="ARBA" id="ARBA00022803"/>
    </source>
</evidence>
<dbReference type="PROSITE" id="PS50005">
    <property type="entry name" value="TPR"/>
    <property type="match status" value="4"/>
</dbReference>
<evidence type="ECO:0000256" key="8">
    <source>
        <dbReference type="PROSITE-ProRule" id="PRU00339"/>
    </source>
</evidence>
<sequence length="799" mass="91527">MSKDQFELAKNFFLEGLRLLESGSFFEAELQFRESLKIMPNRSSTLLNITIALFNQKKYSEANAFGLQAVGIENDMVEAWLYLGLTAKEIGDFNKGLDYLSKAIQVSPKLIEAYLLKIEILEKLNKYIEALEIYGEILRIEPQLVEVWCNQGNLLLTLERHDEALKSYNSAIQLDPKNHLAWVNRCICLKEVMGLQQSLSSFAEAKKLFPESFDIWLNESGVLCDLKKYDQALISCSKAIEIDPASEKSWLNKANCLIGLQRYKDAVTACDEAIRLNPNFYHAWLNKGNALYEMRYFEKALASYDEALKYSPESYEILISKSRVLDRLKRYSEAISFYQKCIAYHPNCDWVAGELLSIKMKVCDWDGLDEYLKNIVEKISRNEKTITPFPLLALIDDQSVHKKATEIFIKERHQSSDLLGSIPKRLKKTKLRIGYFSADFRNHPVSFLIAELFELHDKNQFELIAFSFGFDDKSPVRTRLSKAFHQFVDVSAMSDIEVARFAREMDLDIAIDLAGHTADSRLGVFAYRVAPIQITYLGYLGTTGHDYMDYVLSDTIMITDKSRQFFSEKIAYLPSYQVNDRKRIISDREFRRQELGLPEQGFVFCSFNNNYKIMPTTFDGWMRILHAVEGSILFLYVDNKWAEENLKKEAVAKGIDGARLIFGNRMSADEYLARYRVCDLFLDTLPYNAGTTASDALWAGLPVLTLMGRSFASRVAASLLTAIGLPELITNTQEEYEALAIELAMNPSKLSDIKLKLTNNRLTTALFDTPLFAKNLELAYIKMYERYQADLQPEHISID</sequence>
<feature type="domain" description="O-GlcNAc transferase C-terminal" evidence="9">
    <location>
        <begin position="592"/>
        <end position="776"/>
    </location>
</feature>
<feature type="repeat" description="TPR" evidence="8">
    <location>
        <begin position="145"/>
        <end position="178"/>
    </location>
</feature>
<dbReference type="Pfam" id="PF13432">
    <property type="entry name" value="TPR_16"/>
    <property type="match status" value="1"/>
</dbReference>
<keyword evidence="7 8" id="KW-0802">TPR repeat</keyword>
<keyword evidence="11" id="KW-1185">Reference proteome</keyword>
<dbReference type="SUPFAM" id="SSF48452">
    <property type="entry name" value="TPR-like"/>
    <property type="match status" value="2"/>
</dbReference>
<feature type="domain" description="O-GlcNAc transferase C-terminal" evidence="9">
    <location>
        <begin position="427"/>
        <end position="585"/>
    </location>
</feature>
<dbReference type="AlphaFoldDB" id="A0A254Q2P4"/>
<evidence type="ECO:0000256" key="3">
    <source>
        <dbReference type="ARBA" id="ARBA00011970"/>
    </source>
</evidence>
<evidence type="ECO:0000256" key="4">
    <source>
        <dbReference type="ARBA" id="ARBA00022676"/>
    </source>
</evidence>
<evidence type="ECO:0000256" key="5">
    <source>
        <dbReference type="ARBA" id="ARBA00022679"/>
    </source>
</evidence>
<accession>A0A254Q2P4</accession>
<dbReference type="InterPro" id="IPR019734">
    <property type="entry name" value="TPR_rpt"/>
</dbReference>
<comment type="caution">
    <text evidence="10">The sequence shown here is derived from an EMBL/GenBank/DDBJ whole genome shotgun (WGS) entry which is preliminary data.</text>
</comment>
<dbReference type="PANTHER" id="PTHR44366">
    <property type="entry name" value="UDP-N-ACETYLGLUCOSAMINE--PEPTIDE N-ACETYLGLUCOSAMINYLTRANSFERASE 110 KDA SUBUNIT"/>
    <property type="match status" value="1"/>
</dbReference>
<dbReference type="EMBL" id="NGUP01000003">
    <property type="protein sequence ID" value="OWS69722.1"/>
    <property type="molecule type" value="Genomic_DNA"/>
</dbReference>
<evidence type="ECO:0000256" key="2">
    <source>
        <dbReference type="ARBA" id="ARBA00005386"/>
    </source>
</evidence>
<dbReference type="Gene3D" id="3.40.50.2000">
    <property type="entry name" value="Glycogen Phosphorylase B"/>
    <property type="match status" value="1"/>
</dbReference>
<dbReference type="PANTHER" id="PTHR44366:SF1">
    <property type="entry name" value="UDP-N-ACETYLGLUCOSAMINE--PEPTIDE N-ACETYLGLUCOSAMINYLTRANSFERASE 110 KDA SUBUNIT"/>
    <property type="match status" value="1"/>
</dbReference>
<dbReference type="Gene3D" id="3.40.50.11380">
    <property type="match status" value="1"/>
</dbReference>
<evidence type="ECO:0000313" key="10">
    <source>
        <dbReference type="EMBL" id="OWS69722.1"/>
    </source>
</evidence>
<evidence type="ECO:0000313" key="11">
    <source>
        <dbReference type="Proteomes" id="UP000197528"/>
    </source>
</evidence>
<dbReference type="UniPathway" id="UPA00378"/>
<dbReference type="GO" id="GO:0006493">
    <property type="term" value="P:protein O-linked glycosylation"/>
    <property type="evidence" value="ECO:0007669"/>
    <property type="project" value="InterPro"/>
</dbReference>
<dbReference type="EC" id="2.4.1.255" evidence="3"/>
<dbReference type="OrthoDB" id="101857at2"/>
<keyword evidence="6" id="KW-0677">Repeat</keyword>
<proteinExistence type="inferred from homology"/>
<gene>
    <name evidence="10" type="ORF">CBI31_05115</name>
</gene>
<comment type="pathway">
    <text evidence="1">Protein modification; protein glycosylation.</text>
</comment>
<keyword evidence="5" id="KW-0808">Transferase</keyword>
<reference evidence="10 11" key="1">
    <citation type="submission" date="2017-05" db="EMBL/GenBank/DDBJ databases">
        <title>Genome of Polynucleobacter sp. MWH-Feld-100.</title>
        <authorList>
            <person name="Hahn M.W."/>
        </authorList>
    </citation>
    <scope>NUCLEOTIDE SEQUENCE [LARGE SCALE GENOMIC DNA]</scope>
    <source>
        <strain evidence="10 11">MWH-Feld-100</strain>
    </source>
</reference>
<dbReference type="Proteomes" id="UP000197528">
    <property type="component" value="Unassembled WGS sequence"/>
</dbReference>
<dbReference type="SMART" id="SM00028">
    <property type="entry name" value="TPR"/>
    <property type="match status" value="8"/>
</dbReference>
<dbReference type="PROSITE" id="PS50293">
    <property type="entry name" value="TPR_REGION"/>
    <property type="match status" value="2"/>
</dbReference>
<feature type="repeat" description="TPR" evidence="8">
    <location>
        <begin position="247"/>
        <end position="280"/>
    </location>
</feature>
<dbReference type="Pfam" id="PF13181">
    <property type="entry name" value="TPR_8"/>
    <property type="match status" value="1"/>
</dbReference>
<evidence type="ECO:0000256" key="1">
    <source>
        <dbReference type="ARBA" id="ARBA00004922"/>
    </source>
</evidence>
<evidence type="ECO:0000256" key="6">
    <source>
        <dbReference type="ARBA" id="ARBA00022737"/>
    </source>
</evidence>
<dbReference type="SUPFAM" id="SSF53756">
    <property type="entry name" value="UDP-Glycosyltransferase/glycogen phosphorylase"/>
    <property type="match status" value="1"/>
</dbReference>
<dbReference type="InterPro" id="IPR037919">
    <property type="entry name" value="OGT"/>
</dbReference>
<feature type="repeat" description="TPR" evidence="8">
    <location>
        <begin position="281"/>
        <end position="314"/>
    </location>
</feature>
<feature type="repeat" description="TPR" evidence="8">
    <location>
        <begin position="77"/>
        <end position="110"/>
    </location>
</feature>
<dbReference type="Gene3D" id="1.25.40.10">
    <property type="entry name" value="Tetratricopeptide repeat domain"/>
    <property type="match status" value="3"/>
</dbReference>
<name>A0A254Q2P4_9BURK</name>
<dbReference type="InterPro" id="IPR011990">
    <property type="entry name" value="TPR-like_helical_dom_sf"/>
</dbReference>
<evidence type="ECO:0000259" key="9">
    <source>
        <dbReference type="Pfam" id="PF13844"/>
    </source>
</evidence>
<dbReference type="InterPro" id="IPR029489">
    <property type="entry name" value="OGT/SEC/SPY_C"/>
</dbReference>
<dbReference type="RefSeq" id="WP_088525327.1">
    <property type="nucleotide sequence ID" value="NZ_NGUP01000003.1"/>
</dbReference>
<protein>
    <recommendedName>
        <fullName evidence="3">protein O-GlcNAc transferase</fullName>
        <ecNumber evidence="3">2.4.1.255</ecNumber>
    </recommendedName>
</protein>
<organism evidence="10 11">
    <name type="scientific">Polynucleobacter campilacus</name>
    <dbReference type="NCBI Taxonomy" id="1743163"/>
    <lineage>
        <taxon>Bacteria</taxon>
        <taxon>Pseudomonadati</taxon>
        <taxon>Pseudomonadota</taxon>
        <taxon>Betaproteobacteria</taxon>
        <taxon>Burkholderiales</taxon>
        <taxon>Burkholderiaceae</taxon>
        <taxon>Polynucleobacter</taxon>
    </lineage>
</organism>
<keyword evidence="4" id="KW-0328">Glycosyltransferase</keyword>
<dbReference type="Pfam" id="PF13844">
    <property type="entry name" value="Glyco_transf_41"/>
    <property type="match status" value="2"/>
</dbReference>
<comment type="similarity">
    <text evidence="2">Belongs to the glycosyltransferase 41 family. O-GlcNAc transferase subfamily.</text>
</comment>
<dbReference type="Pfam" id="PF00515">
    <property type="entry name" value="TPR_1"/>
    <property type="match status" value="2"/>
</dbReference>
<dbReference type="GO" id="GO:0097363">
    <property type="term" value="F:protein O-acetylglucosaminyltransferase activity"/>
    <property type="evidence" value="ECO:0007669"/>
    <property type="project" value="UniProtKB-EC"/>
</dbReference>